<proteinExistence type="predicted"/>
<gene>
    <name evidence="1" type="ORF">APZ42_025731</name>
</gene>
<dbReference type="EMBL" id="LRGB01001937">
    <property type="protein sequence ID" value="KZS09929.1"/>
    <property type="molecule type" value="Genomic_DNA"/>
</dbReference>
<evidence type="ECO:0000313" key="2">
    <source>
        <dbReference type="Proteomes" id="UP000076858"/>
    </source>
</evidence>
<accession>A0A164STM6</accession>
<organism evidence="1 2">
    <name type="scientific">Daphnia magna</name>
    <dbReference type="NCBI Taxonomy" id="35525"/>
    <lineage>
        <taxon>Eukaryota</taxon>
        <taxon>Metazoa</taxon>
        <taxon>Ecdysozoa</taxon>
        <taxon>Arthropoda</taxon>
        <taxon>Crustacea</taxon>
        <taxon>Branchiopoda</taxon>
        <taxon>Diplostraca</taxon>
        <taxon>Cladocera</taxon>
        <taxon>Anomopoda</taxon>
        <taxon>Daphniidae</taxon>
        <taxon>Daphnia</taxon>
    </lineage>
</organism>
<sequence>MIKSCLLISSVEFFPPHFVPSDIVQRPFHFSCPTTSLSCFLKTYPTLDINSFQIGKEKI</sequence>
<dbReference type="AlphaFoldDB" id="A0A164STM6"/>
<dbReference type="Proteomes" id="UP000076858">
    <property type="component" value="Unassembled WGS sequence"/>
</dbReference>
<evidence type="ECO:0000313" key="1">
    <source>
        <dbReference type="EMBL" id="KZS09929.1"/>
    </source>
</evidence>
<keyword evidence="2" id="KW-1185">Reference proteome</keyword>
<reference evidence="1 2" key="1">
    <citation type="submission" date="2016-03" db="EMBL/GenBank/DDBJ databases">
        <title>EvidentialGene: Evidence-directed Construction of Genes on Genomes.</title>
        <authorList>
            <person name="Gilbert D.G."/>
            <person name="Choi J.-H."/>
            <person name="Mockaitis K."/>
            <person name="Colbourne J."/>
            <person name="Pfrender M."/>
        </authorList>
    </citation>
    <scope>NUCLEOTIDE SEQUENCE [LARGE SCALE GENOMIC DNA]</scope>
    <source>
        <strain evidence="1 2">Xinb3</strain>
        <tissue evidence="1">Complete organism</tissue>
    </source>
</reference>
<comment type="caution">
    <text evidence="1">The sequence shown here is derived from an EMBL/GenBank/DDBJ whole genome shotgun (WGS) entry which is preliminary data.</text>
</comment>
<protein>
    <submittedName>
        <fullName evidence="1">Uncharacterized protein</fullName>
    </submittedName>
</protein>
<name>A0A164STM6_9CRUS</name>